<comment type="caution">
    <text evidence="1">The sequence shown here is derived from an EMBL/GenBank/DDBJ whole genome shotgun (WGS) entry which is preliminary data.</text>
</comment>
<evidence type="ECO:0000313" key="1">
    <source>
        <dbReference type="EMBL" id="KAJ7524463.1"/>
    </source>
</evidence>
<dbReference type="Proteomes" id="UP001162992">
    <property type="component" value="Chromosome 17"/>
</dbReference>
<keyword evidence="2" id="KW-1185">Reference proteome</keyword>
<name>A0ACC2B3W1_DIPCM</name>
<reference evidence="2" key="1">
    <citation type="journal article" date="2024" name="Proc. Natl. Acad. Sci. U.S.A.">
        <title>Extraordinary preservation of gene collinearity over three hundred million years revealed in homosporous lycophytes.</title>
        <authorList>
            <person name="Li C."/>
            <person name="Wickell D."/>
            <person name="Kuo L.Y."/>
            <person name="Chen X."/>
            <person name="Nie B."/>
            <person name="Liao X."/>
            <person name="Peng D."/>
            <person name="Ji J."/>
            <person name="Jenkins J."/>
            <person name="Williams M."/>
            <person name="Shu S."/>
            <person name="Plott C."/>
            <person name="Barry K."/>
            <person name="Rajasekar S."/>
            <person name="Grimwood J."/>
            <person name="Han X."/>
            <person name="Sun S."/>
            <person name="Hou Z."/>
            <person name="He W."/>
            <person name="Dai G."/>
            <person name="Sun C."/>
            <person name="Schmutz J."/>
            <person name="Leebens-Mack J.H."/>
            <person name="Li F.W."/>
            <person name="Wang L."/>
        </authorList>
    </citation>
    <scope>NUCLEOTIDE SEQUENCE [LARGE SCALE GENOMIC DNA]</scope>
    <source>
        <strain evidence="2">cv. PW_Plant_1</strain>
    </source>
</reference>
<evidence type="ECO:0000313" key="2">
    <source>
        <dbReference type="Proteomes" id="UP001162992"/>
    </source>
</evidence>
<proteinExistence type="predicted"/>
<sequence>MLFQKKHDLAVQPIRAIRSASMKPFGETLAPLIEGPTPQGFENQVKKQGSVRHWISGHLSLGKRSRSQPDYDKRTDLKLLLEVLGAPLAPVPIREPVSQISPCHCALENSSANYILQQYLAATGATKLQKPVQNLYAMGRVTMIASEFETVAEVVRTRNPSKATESGCFVLWQMVPNMWNLELAFAGSKIHAGSNGKIVWRHTPWSGTHAAKGPIRPLRRALQGLDPRTIANTFVSARCDGEKKIGEDDCFVLKLTVDPETLAARSDGPAEVIRHVLFGYFSQRTGLLVRIEDSHLTRIQATGEGAAYWETTIESTLEDYRVVDGLNIAHAGVSTVTLFRFGEEAMSHTKTRMEEVWFIEEVALNVPGLSVDSFIPPVDIIKRPLSNC</sequence>
<dbReference type="EMBL" id="CM055108">
    <property type="protein sequence ID" value="KAJ7524463.1"/>
    <property type="molecule type" value="Genomic_DNA"/>
</dbReference>
<gene>
    <name evidence="1" type="ORF">O6H91_17G006900</name>
</gene>
<organism evidence="1 2">
    <name type="scientific">Diphasiastrum complanatum</name>
    <name type="common">Issler's clubmoss</name>
    <name type="synonym">Lycopodium complanatum</name>
    <dbReference type="NCBI Taxonomy" id="34168"/>
    <lineage>
        <taxon>Eukaryota</taxon>
        <taxon>Viridiplantae</taxon>
        <taxon>Streptophyta</taxon>
        <taxon>Embryophyta</taxon>
        <taxon>Tracheophyta</taxon>
        <taxon>Lycopodiopsida</taxon>
        <taxon>Lycopodiales</taxon>
        <taxon>Lycopodiaceae</taxon>
        <taxon>Lycopodioideae</taxon>
        <taxon>Diphasiastrum</taxon>
    </lineage>
</organism>
<accession>A0ACC2B3W1</accession>
<protein>
    <submittedName>
        <fullName evidence="1">Uncharacterized protein</fullName>
    </submittedName>
</protein>